<protein>
    <recommendedName>
        <fullName evidence="5">Acetylornithine aminotransferase</fullName>
        <shortName evidence="5">ACOAT</shortName>
        <ecNumber evidence="5">2.6.1.11</ecNumber>
    </recommendedName>
</protein>
<dbReference type="InterPro" id="IPR015421">
    <property type="entry name" value="PyrdxlP-dep_Trfase_major"/>
</dbReference>
<feature type="binding site" evidence="5">
    <location>
        <begin position="215"/>
        <end position="218"/>
    </location>
    <ligand>
        <name>pyridoxal 5'-phosphate</name>
        <dbReference type="ChEBI" id="CHEBI:597326"/>
    </ligand>
</feature>
<keyword evidence="3 5" id="KW-0808">Transferase</keyword>
<evidence type="ECO:0000313" key="6">
    <source>
        <dbReference type="EMBL" id="RDH85566.1"/>
    </source>
</evidence>
<dbReference type="InterPro" id="IPR015424">
    <property type="entry name" value="PyrdxlP-dep_Trfase"/>
</dbReference>
<organism evidence="6 7">
    <name type="scientific">endosymbiont of Escarpia spicata</name>
    <dbReference type="NCBI Taxonomy" id="2200908"/>
    <lineage>
        <taxon>Bacteria</taxon>
        <taxon>Pseudomonadati</taxon>
        <taxon>Pseudomonadota</taxon>
        <taxon>Gammaproteobacteria</taxon>
        <taxon>sulfur-oxidizing symbionts</taxon>
    </lineage>
</organism>
<comment type="catalytic activity">
    <reaction evidence="5">
        <text>N(2)-acetyl-L-ornithine + 2-oxoglutarate = N-acetyl-L-glutamate 5-semialdehyde + L-glutamate</text>
        <dbReference type="Rhea" id="RHEA:18049"/>
        <dbReference type="ChEBI" id="CHEBI:16810"/>
        <dbReference type="ChEBI" id="CHEBI:29123"/>
        <dbReference type="ChEBI" id="CHEBI:29985"/>
        <dbReference type="ChEBI" id="CHEBI:57805"/>
        <dbReference type="EC" id="2.6.1.11"/>
    </reaction>
</comment>
<keyword evidence="4 5" id="KW-0663">Pyridoxal phosphate</keyword>
<keyword evidence="5" id="KW-0963">Cytoplasm</keyword>
<comment type="subunit">
    <text evidence="5">Homodimer.</text>
</comment>
<dbReference type="InterPro" id="IPR015422">
    <property type="entry name" value="PyrdxlP-dep_Trfase_small"/>
</dbReference>
<dbReference type="NCBIfam" id="TIGR00707">
    <property type="entry name" value="argD"/>
    <property type="match status" value="1"/>
</dbReference>
<evidence type="ECO:0000256" key="5">
    <source>
        <dbReference type="HAMAP-Rule" id="MF_01107"/>
    </source>
</evidence>
<dbReference type="EMBL" id="QFXE01000013">
    <property type="protein sequence ID" value="RDH85566.1"/>
    <property type="molecule type" value="Genomic_DNA"/>
</dbReference>
<evidence type="ECO:0000256" key="4">
    <source>
        <dbReference type="ARBA" id="ARBA00022898"/>
    </source>
</evidence>
<comment type="similarity">
    <text evidence="5">Belongs to the class-III pyridoxal-phosphate-dependent aminotransferase family. ArgD subfamily.</text>
</comment>
<dbReference type="EC" id="2.6.1.11" evidence="5"/>
<dbReference type="InterPro" id="IPR050103">
    <property type="entry name" value="Class-III_PLP-dep_AT"/>
</dbReference>
<keyword evidence="1 5" id="KW-0032">Aminotransferase</keyword>
<evidence type="ECO:0000256" key="2">
    <source>
        <dbReference type="ARBA" id="ARBA00022605"/>
    </source>
</evidence>
<comment type="pathway">
    <text evidence="5">Amino-acid biosynthesis; L-arginine biosynthesis; N(2)-acetyl-L-ornithine from L-glutamate: step 4/4.</text>
</comment>
<reference evidence="6 7" key="1">
    <citation type="journal article" date="2018" name="ISME J.">
        <title>Endosymbiont genomes yield clues of tubeworm success.</title>
        <authorList>
            <person name="Li Y."/>
            <person name="Liles M.R."/>
            <person name="Halanych K.M."/>
        </authorList>
    </citation>
    <scope>NUCLEOTIDE SEQUENCE [LARGE SCALE GENOMIC DNA]</scope>
    <source>
        <strain evidence="6">A1462</strain>
    </source>
</reference>
<dbReference type="PROSITE" id="PS00600">
    <property type="entry name" value="AA_TRANSFER_CLASS_3"/>
    <property type="match status" value="1"/>
</dbReference>
<dbReference type="UniPathway" id="UPA00068">
    <property type="reaction ID" value="UER00109"/>
</dbReference>
<dbReference type="GO" id="GO:0003992">
    <property type="term" value="F:N2-acetyl-L-ornithine:2-oxoglutarate 5-aminotransferase activity"/>
    <property type="evidence" value="ECO:0007669"/>
    <property type="project" value="UniProtKB-UniRule"/>
</dbReference>
<dbReference type="Gene3D" id="3.90.1150.10">
    <property type="entry name" value="Aspartate Aminotransferase, domain 1"/>
    <property type="match status" value="1"/>
</dbReference>
<feature type="binding site" evidence="5">
    <location>
        <position position="131"/>
    </location>
    <ligand>
        <name>N(2)-acetyl-L-ornithine</name>
        <dbReference type="ChEBI" id="CHEBI:57805"/>
    </ligand>
</feature>
<keyword evidence="2 5" id="KW-0028">Amino-acid biosynthesis</keyword>
<feature type="binding site" evidence="5">
    <location>
        <position position="273"/>
    </location>
    <ligand>
        <name>pyridoxal 5'-phosphate</name>
        <dbReference type="ChEBI" id="CHEBI:597326"/>
    </ligand>
</feature>
<dbReference type="PANTHER" id="PTHR11986">
    <property type="entry name" value="AMINOTRANSFERASE CLASS III"/>
    <property type="match status" value="1"/>
</dbReference>
<dbReference type="InterPro" id="IPR049704">
    <property type="entry name" value="Aminotrans_3_PPA_site"/>
</dbReference>
<sequence length="395" mass="41999">MSDTLMATYRRLPVTFERGEGAWLWDTEGKRYLDAITGIAVCGLGHAHPAVKAAICEQAGALVHTSNIYGIQQQQILGDNLTRLSGMDRVFFANSGAEANEAAIKIARLYGHRKGINNPAILVMENSFHGRTLATLSATGNRKVQAGFEPLVQGFVRVPFGDFDAIKEVAQNGASVVAVLVEPVQGEGGVNIPPADYLNSIRTLCDEQGWLMMLDEIQTGMGRTGRMFAHQHNGILPDVMTLAKGLGNGVPIGACLAKGAATEVLGPGSHGSTFGGNPLACRVGNAVIETLESENLVARAAALSERFLTGFQAAFQSNKSVTDIRASGLLIGIELDRPCTELVSQALNEGLLINVTADKVIRLLPPLILTDQETDQVIETVGTLVDNFLSASQPK</sequence>
<evidence type="ECO:0000256" key="3">
    <source>
        <dbReference type="ARBA" id="ARBA00022679"/>
    </source>
</evidence>
<comment type="cofactor">
    <cofactor evidence="5">
        <name>pyridoxal 5'-phosphate</name>
        <dbReference type="ChEBI" id="CHEBI:597326"/>
    </cofactor>
    <text evidence="5">Binds 1 pyridoxal phosphate per subunit.</text>
</comment>
<dbReference type="GO" id="GO:0006526">
    <property type="term" value="P:L-arginine biosynthetic process"/>
    <property type="evidence" value="ECO:0007669"/>
    <property type="project" value="UniProtKB-UniRule"/>
</dbReference>
<keyword evidence="5" id="KW-0055">Arginine biosynthesis</keyword>
<keyword evidence="7" id="KW-1185">Reference proteome</keyword>
<dbReference type="AlphaFoldDB" id="A0A370DN54"/>
<evidence type="ECO:0000313" key="7">
    <source>
        <dbReference type="Proteomes" id="UP000254771"/>
    </source>
</evidence>
<feature type="binding site" evidence="5">
    <location>
        <position position="272"/>
    </location>
    <ligand>
        <name>N(2)-acetyl-L-ornithine</name>
        <dbReference type="ChEBI" id="CHEBI:57805"/>
    </ligand>
</feature>
<dbReference type="CDD" id="cd00610">
    <property type="entry name" value="OAT_like"/>
    <property type="match status" value="1"/>
</dbReference>
<dbReference type="GO" id="GO:0005737">
    <property type="term" value="C:cytoplasm"/>
    <property type="evidence" value="ECO:0007669"/>
    <property type="project" value="UniProtKB-SubCell"/>
</dbReference>
<dbReference type="InterPro" id="IPR005814">
    <property type="entry name" value="Aminotrans_3"/>
</dbReference>
<dbReference type="FunFam" id="3.40.640.10:FF:000004">
    <property type="entry name" value="Acetylornithine aminotransferase"/>
    <property type="match status" value="1"/>
</dbReference>
<dbReference type="SUPFAM" id="SSF53383">
    <property type="entry name" value="PLP-dependent transferases"/>
    <property type="match status" value="1"/>
</dbReference>
<feature type="modified residue" description="N6-(pyridoxal phosphate)lysine" evidence="5">
    <location>
        <position position="244"/>
    </location>
</feature>
<gene>
    <name evidence="5" type="primary">argD</name>
    <name evidence="6" type="ORF">DIZ78_10355</name>
</gene>
<feature type="binding site" evidence="5">
    <location>
        <begin position="96"/>
        <end position="97"/>
    </location>
    <ligand>
        <name>pyridoxal 5'-phosphate</name>
        <dbReference type="ChEBI" id="CHEBI:597326"/>
    </ligand>
</feature>
<dbReference type="Proteomes" id="UP000254771">
    <property type="component" value="Unassembled WGS sequence"/>
</dbReference>
<comment type="miscellaneous">
    <text evidence="5">May also have succinyldiaminopimelate aminotransferase activity, thus carrying out the corresponding step in lysine biosynthesis.</text>
</comment>
<name>A0A370DN54_9GAMM</name>
<dbReference type="PANTHER" id="PTHR11986:SF79">
    <property type="entry name" value="ACETYLORNITHINE AMINOTRANSFERASE, MITOCHONDRIAL"/>
    <property type="match status" value="1"/>
</dbReference>
<comment type="subcellular location">
    <subcellularLocation>
        <location evidence="5">Cytoplasm</location>
    </subcellularLocation>
</comment>
<accession>A0A370DN54</accession>
<dbReference type="HAMAP" id="MF_01107">
    <property type="entry name" value="ArgD_aminotrans_3"/>
    <property type="match status" value="1"/>
</dbReference>
<dbReference type="InterPro" id="IPR004636">
    <property type="entry name" value="AcOrn/SuccOrn_fam"/>
</dbReference>
<dbReference type="GO" id="GO:0030170">
    <property type="term" value="F:pyridoxal phosphate binding"/>
    <property type="evidence" value="ECO:0007669"/>
    <property type="project" value="InterPro"/>
</dbReference>
<dbReference type="Pfam" id="PF00202">
    <property type="entry name" value="Aminotran_3"/>
    <property type="match status" value="1"/>
</dbReference>
<evidence type="ECO:0000256" key="1">
    <source>
        <dbReference type="ARBA" id="ARBA00022576"/>
    </source>
</evidence>
<dbReference type="NCBIfam" id="NF002325">
    <property type="entry name" value="PRK01278.1"/>
    <property type="match status" value="1"/>
</dbReference>
<dbReference type="Gene3D" id="3.40.640.10">
    <property type="entry name" value="Type I PLP-dependent aspartate aminotransferase-like (Major domain)"/>
    <property type="match status" value="1"/>
</dbReference>
<dbReference type="GO" id="GO:0042802">
    <property type="term" value="F:identical protein binding"/>
    <property type="evidence" value="ECO:0007669"/>
    <property type="project" value="TreeGrafter"/>
</dbReference>
<feature type="binding site" evidence="5">
    <location>
        <position position="128"/>
    </location>
    <ligand>
        <name>pyridoxal 5'-phosphate</name>
        <dbReference type="ChEBI" id="CHEBI:597326"/>
    </ligand>
</feature>
<proteinExistence type="inferred from homology"/>
<comment type="caution">
    <text evidence="6">The sequence shown here is derived from an EMBL/GenBank/DDBJ whole genome shotgun (WGS) entry which is preliminary data.</text>
</comment>
<dbReference type="PIRSF" id="PIRSF000521">
    <property type="entry name" value="Transaminase_4ab_Lys_Orn"/>
    <property type="match status" value="1"/>
</dbReference>